<keyword evidence="1" id="KW-0479">Metal-binding</keyword>
<dbReference type="STRING" id="300112.A0A4S2JHF8"/>
<feature type="domain" description="PH" evidence="8">
    <location>
        <begin position="1261"/>
        <end position="1358"/>
    </location>
</feature>
<evidence type="ECO:0000256" key="2">
    <source>
        <dbReference type="ARBA" id="ARBA00022771"/>
    </source>
</evidence>
<keyword evidence="2 5" id="KW-0863">Zinc-finger</keyword>
<evidence type="ECO:0000256" key="6">
    <source>
        <dbReference type="PROSITE-ProRule" id="PRU00176"/>
    </source>
</evidence>
<feature type="compositionally biased region" description="Polar residues" evidence="7">
    <location>
        <begin position="399"/>
        <end position="420"/>
    </location>
</feature>
<dbReference type="CDD" id="cd20379">
    <property type="entry name" value="Tudor_dTUD-like"/>
    <property type="match status" value="1"/>
</dbReference>
<feature type="domain" description="Tudor" evidence="10">
    <location>
        <begin position="1134"/>
        <end position="1192"/>
    </location>
</feature>
<dbReference type="Pfam" id="PF00076">
    <property type="entry name" value="RRM_1"/>
    <property type="match status" value="1"/>
</dbReference>
<dbReference type="PROSITE" id="PS50304">
    <property type="entry name" value="TUDOR"/>
    <property type="match status" value="2"/>
</dbReference>
<dbReference type="PROSITE" id="PS50865">
    <property type="entry name" value="ZF_MYND_2"/>
    <property type="match status" value="1"/>
</dbReference>
<dbReference type="PROSITE" id="PS50102">
    <property type="entry name" value="RRM"/>
    <property type="match status" value="1"/>
</dbReference>
<feature type="compositionally biased region" description="Polar residues" evidence="7">
    <location>
        <begin position="481"/>
        <end position="492"/>
    </location>
</feature>
<dbReference type="InterPro" id="IPR002893">
    <property type="entry name" value="Znf_MYND"/>
</dbReference>
<dbReference type="InterPro" id="IPR012677">
    <property type="entry name" value="Nucleotide-bd_a/b_plait_sf"/>
</dbReference>
<dbReference type="InterPro" id="IPR050621">
    <property type="entry name" value="Tudor_domain_containing"/>
</dbReference>
<dbReference type="PANTHER" id="PTHR22948:SF29">
    <property type="entry name" value="FI02030P-RELATED"/>
    <property type="match status" value="1"/>
</dbReference>
<accession>A0A4S2JHF8</accession>
<evidence type="ECO:0000313" key="12">
    <source>
        <dbReference type="EMBL" id="TGZ33757.1"/>
    </source>
</evidence>
<dbReference type="EMBL" id="QBLH01003769">
    <property type="protein sequence ID" value="TGZ33757.1"/>
    <property type="molecule type" value="Genomic_DNA"/>
</dbReference>
<dbReference type="SUPFAM" id="SSF54928">
    <property type="entry name" value="RNA-binding domain, RBD"/>
    <property type="match status" value="1"/>
</dbReference>
<evidence type="ECO:0000256" key="4">
    <source>
        <dbReference type="ARBA" id="ARBA00022884"/>
    </source>
</evidence>
<dbReference type="Pfam" id="PF00169">
    <property type="entry name" value="PH"/>
    <property type="match status" value="1"/>
</dbReference>
<evidence type="ECO:0000313" key="13">
    <source>
        <dbReference type="Proteomes" id="UP000310200"/>
    </source>
</evidence>
<evidence type="ECO:0000256" key="5">
    <source>
        <dbReference type="PROSITE-ProRule" id="PRU00134"/>
    </source>
</evidence>
<feature type="compositionally biased region" description="Polar residues" evidence="7">
    <location>
        <begin position="343"/>
        <end position="387"/>
    </location>
</feature>
<evidence type="ECO:0000256" key="3">
    <source>
        <dbReference type="ARBA" id="ARBA00022833"/>
    </source>
</evidence>
<evidence type="ECO:0000259" key="9">
    <source>
        <dbReference type="PROSITE" id="PS50102"/>
    </source>
</evidence>
<gene>
    <name evidence="12" type="ORF">DBV15_07003</name>
</gene>
<dbReference type="InterPro" id="IPR001849">
    <property type="entry name" value="PH_domain"/>
</dbReference>
<dbReference type="GO" id="GO:0003723">
    <property type="term" value="F:RNA binding"/>
    <property type="evidence" value="ECO:0007669"/>
    <property type="project" value="UniProtKB-UniRule"/>
</dbReference>
<dbReference type="PANTHER" id="PTHR22948">
    <property type="entry name" value="TUDOR DOMAIN CONTAINING PROTEIN"/>
    <property type="match status" value="1"/>
</dbReference>
<evidence type="ECO:0000256" key="7">
    <source>
        <dbReference type="SAM" id="MobiDB-lite"/>
    </source>
</evidence>
<feature type="region of interest" description="Disordered" evidence="7">
    <location>
        <begin position="648"/>
        <end position="685"/>
    </location>
</feature>
<dbReference type="InterPro" id="IPR002999">
    <property type="entry name" value="Tudor"/>
</dbReference>
<evidence type="ECO:0000259" key="8">
    <source>
        <dbReference type="PROSITE" id="PS50003"/>
    </source>
</evidence>
<dbReference type="InterPro" id="IPR035979">
    <property type="entry name" value="RBD_domain_sf"/>
</dbReference>
<protein>
    <submittedName>
        <fullName evidence="12">RING finger protein 17</fullName>
    </submittedName>
</protein>
<feature type="domain" description="Tudor" evidence="10">
    <location>
        <begin position="940"/>
        <end position="999"/>
    </location>
</feature>
<feature type="region of interest" description="Disordered" evidence="7">
    <location>
        <begin position="329"/>
        <end position="492"/>
    </location>
</feature>
<dbReference type="InterPro" id="IPR000504">
    <property type="entry name" value="RRM_dom"/>
</dbReference>
<dbReference type="SMART" id="SM00233">
    <property type="entry name" value="PH"/>
    <property type="match status" value="1"/>
</dbReference>
<feature type="compositionally biased region" description="Polar residues" evidence="7">
    <location>
        <begin position="427"/>
        <end position="436"/>
    </location>
</feature>
<organism evidence="12 13">
    <name type="scientific">Temnothorax longispinosus</name>
    <dbReference type="NCBI Taxonomy" id="300112"/>
    <lineage>
        <taxon>Eukaryota</taxon>
        <taxon>Metazoa</taxon>
        <taxon>Ecdysozoa</taxon>
        <taxon>Arthropoda</taxon>
        <taxon>Hexapoda</taxon>
        <taxon>Insecta</taxon>
        <taxon>Pterygota</taxon>
        <taxon>Neoptera</taxon>
        <taxon>Endopterygota</taxon>
        <taxon>Hymenoptera</taxon>
        <taxon>Apocrita</taxon>
        <taxon>Aculeata</taxon>
        <taxon>Formicoidea</taxon>
        <taxon>Formicidae</taxon>
        <taxon>Myrmicinae</taxon>
        <taxon>Temnothorax</taxon>
    </lineage>
</organism>
<dbReference type="SUPFAM" id="SSF50729">
    <property type="entry name" value="PH domain-like"/>
    <property type="match status" value="1"/>
</dbReference>
<dbReference type="SUPFAM" id="SSF63748">
    <property type="entry name" value="Tudor/PWWP/MBT"/>
    <property type="match status" value="3"/>
</dbReference>
<evidence type="ECO:0000259" key="10">
    <source>
        <dbReference type="PROSITE" id="PS50304"/>
    </source>
</evidence>
<dbReference type="Gene3D" id="2.30.29.30">
    <property type="entry name" value="Pleckstrin-homology domain (PH domain)/Phosphotyrosine-binding domain (PTB)"/>
    <property type="match status" value="1"/>
</dbReference>
<feature type="domain" description="MYND-type" evidence="11">
    <location>
        <begin position="235"/>
        <end position="270"/>
    </location>
</feature>
<evidence type="ECO:0000259" key="11">
    <source>
        <dbReference type="PROSITE" id="PS50865"/>
    </source>
</evidence>
<keyword evidence="13" id="KW-1185">Reference proteome</keyword>
<dbReference type="Gene3D" id="3.30.70.330">
    <property type="match status" value="1"/>
</dbReference>
<name>A0A4S2JHF8_9HYME</name>
<feature type="compositionally biased region" description="Polar residues" evidence="7">
    <location>
        <begin position="463"/>
        <end position="472"/>
    </location>
</feature>
<sequence>MAMDTEYMIHVASLPRELNQDAIRDIFSQYGEITSIFYPRNAAWAFVTYGKYRDAELAIRELNNKKPLYLKVSLAKETSHTKKEQNVDLSETLERPKVVNTADLPPIPKDIKYRNMGRGQAINEIRKHVLPQPVAVPYRYVDYGSSLPSVSQTLGVHEFEVEDPYASTNQLWTRGVITVTPDGKRHVSLGRGYTMYEYPEPYPKIEECISKIYEQRKNGLYEYSEDKLKNGVQNCSVCSTKTTKHCEKCRTYYCSKACQLEDWPRHQDECERIPALVEEPIGGMSSLKINQDVNQTKKTSVPNIINKTATSSDVKLRRPNTINAVQVENSSNMNTDMDKNNTDVTYNSVNNGTQDRYSSGQHDNDINVSQTKMTDQPVVNVTNTKEFSQQHRLRKYDNTNESTNQSRKNNECSPKSSSTDQSRHSRNYQSDSNRATLNKEKYYNSNVKDKTYNNDRNWPKKNGFQSDKNSACYNGRENANRPGTSASQNNSMNNGFYKDTRLSKTKFIAVEVIISLGNGEYWINKVDNKSALCNLVSELQDVVKKSHKMQPIIGKVYGVLYGDTWYRAMVTSLNPTKVIFIDYGNDEILKKDDETRDIGDLVKAPEFARKIRLTQGTSDRYRNLQAGETISVKMLSMDSDNTIIVEVQEQSESLSSSTTESGSTGTVKKLMPQKNDEVSSNKSTKASTVQIPNVLDALADLLKQEAASELQIEGFIQIYPSSEKNVYHAILGPDVYSTEVKMIWLHLQEDLKDCLKEQADIDYKPKPEELVCGKCSDGWYRGYVSVCPKTSKLSIRAIDEARIKPADKILPCPKKYSNIFALGVMCEMNHSAIELQKDDTSYWFKAVLNEKSYNQESLKIEIRINSEDSEVIQAVVRKPTVNSPIPIKILKSGSKVCLTSYRNHYFMFVRSLDEEEVEYYNNVMQTVAQYAQTAPHLPEPPVPPQIVIAPYNNDGNSYRAMVVNLVENDKARIVYIDFGNIAIIDIKDLKQHCCTRITLKDIPRDVPSNSEVDLYLRNLTGKEVPLVCTYEGTSPKDGVRLTMLTGECVNDKINQLLIPGWKKENDDNTCYMINDIESASLGHVGETVNAVILCKQDTGTMFMMSPVDAELTAHISDVMPKMLKEYCEKTEYYIPRVNELCLALYEEAWYRAVCLNPKESHTTSEILFIDWGNTESVEHKNIRLMPKDFIVPKPLGIFCTIVNLAPVDSNGKYSEAVQKKIDELTQDYSAIKIKIVELIEHSHIKVELPEVRDALIKSGLVHPYEGLLHKYTNAMKGWQYRWFILSPETGELHYFLSESEKNQRPRCSIYLAGAVIAPSDEDSNTFTVNSATGDMIKLRATDARARQEWVDKLRAVTEMYTRAIASSHPPLPPREHSGNSSRNPVVKLEVLDAFANCQEHLRKVEKHNLALAQSIDNSDLHLDSDLLVLKAMAHTTLHTLGQCLNILYQ</sequence>
<dbReference type="SMART" id="SM00360">
    <property type="entry name" value="RRM"/>
    <property type="match status" value="1"/>
</dbReference>
<dbReference type="Gene3D" id="2.30.30.140">
    <property type="match status" value="3"/>
</dbReference>
<keyword evidence="3" id="KW-0862">Zinc</keyword>
<dbReference type="InterPro" id="IPR011993">
    <property type="entry name" value="PH-like_dom_sf"/>
</dbReference>
<evidence type="ECO:0000256" key="1">
    <source>
        <dbReference type="ARBA" id="ARBA00022723"/>
    </source>
</evidence>
<dbReference type="Gene3D" id="6.10.140.2220">
    <property type="match status" value="1"/>
</dbReference>
<feature type="domain" description="RRM" evidence="9">
    <location>
        <begin position="7"/>
        <end position="77"/>
    </location>
</feature>
<dbReference type="Proteomes" id="UP000310200">
    <property type="component" value="Unassembled WGS sequence"/>
</dbReference>
<dbReference type="SMART" id="SM00333">
    <property type="entry name" value="TUDOR"/>
    <property type="match status" value="3"/>
</dbReference>
<dbReference type="GO" id="GO:0008270">
    <property type="term" value="F:zinc ion binding"/>
    <property type="evidence" value="ECO:0007669"/>
    <property type="project" value="UniProtKB-KW"/>
</dbReference>
<dbReference type="PROSITE" id="PS50003">
    <property type="entry name" value="PH_DOMAIN"/>
    <property type="match status" value="1"/>
</dbReference>
<proteinExistence type="predicted"/>
<dbReference type="Pfam" id="PF01753">
    <property type="entry name" value="zf-MYND"/>
    <property type="match status" value="1"/>
</dbReference>
<comment type="caution">
    <text evidence="12">The sequence shown here is derived from an EMBL/GenBank/DDBJ whole genome shotgun (WGS) entry which is preliminary data.</text>
</comment>
<dbReference type="SUPFAM" id="SSF144232">
    <property type="entry name" value="HIT/MYND zinc finger-like"/>
    <property type="match status" value="1"/>
</dbReference>
<feature type="compositionally biased region" description="Low complexity" evidence="7">
    <location>
        <begin position="648"/>
        <end position="666"/>
    </location>
</feature>
<dbReference type="Pfam" id="PF00567">
    <property type="entry name" value="TUDOR"/>
    <property type="match status" value="3"/>
</dbReference>
<reference evidence="12 13" key="1">
    <citation type="journal article" date="2019" name="Philos. Trans. R. Soc. Lond., B, Biol. Sci.">
        <title>Ant behaviour and brain gene expression of defending hosts depend on the ecological success of the intruding social parasite.</title>
        <authorList>
            <person name="Kaur R."/>
            <person name="Stoldt M."/>
            <person name="Jongepier E."/>
            <person name="Feldmeyer B."/>
            <person name="Menzel F."/>
            <person name="Bornberg-Bauer E."/>
            <person name="Foitzik S."/>
        </authorList>
    </citation>
    <scope>NUCLEOTIDE SEQUENCE [LARGE SCALE GENOMIC DNA]</scope>
    <source>
        <tissue evidence="12">Whole body</tissue>
    </source>
</reference>
<feature type="compositionally biased region" description="Basic and acidic residues" evidence="7">
    <location>
        <begin position="437"/>
        <end position="453"/>
    </location>
</feature>
<keyword evidence="4 6" id="KW-0694">RNA-binding</keyword>
<dbReference type="CDD" id="cd13291">
    <property type="entry name" value="PH_ORP10_ORP11"/>
    <property type="match status" value="1"/>
</dbReference>